<dbReference type="Gene3D" id="3.20.20.370">
    <property type="entry name" value="Glycoside hydrolase/deacetylase"/>
    <property type="match status" value="1"/>
</dbReference>
<evidence type="ECO:0000313" key="7">
    <source>
        <dbReference type="Proteomes" id="UP000547209"/>
    </source>
</evidence>
<dbReference type="GO" id="GO:0005975">
    <property type="term" value="P:carbohydrate metabolic process"/>
    <property type="evidence" value="ECO:0007669"/>
    <property type="project" value="InterPro"/>
</dbReference>
<keyword evidence="3" id="KW-0378">Hydrolase</keyword>
<dbReference type="Pfam" id="PF04794">
    <property type="entry name" value="YdjC"/>
    <property type="match status" value="1"/>
</dbReference>
<dbReference type="AlphaFoldDB" id="A0A7X0RKP9"/>
<organism evidence="6 7">
    <name type="scientific">Cohnella nanjingensis</name>
    <dbReference type="NCBI Taxonomy" id="1387779"/>
    <lineage>
        <taxon>Bacteria</taxon>
        <taxon>Bacillati</taxon>
        <taxon>Bacillota</taxon>
        <taxon>Bacilli</taxon>
        <taxon>Bacillales</taxon>
        <taxon>Paenibacillaceae</taxon>
        <taxon>Cohnella</taxon>
    </lineage>
</organism>
<keyword evidence="4" id="KW-0460">Magnesium</keyword>
<dbReference type="GO" id="GO:0016787">
    <property type="term" value="F:hydrolase activity"/>
    <property type="evidence" value="ECO:0007669"/>
    <property type="project" value="UniProtKB-KW"/>
</dbReference>
<dbReference type="PANTHER" id="PTHR31609:SF1">
    <property type="entry name" value="CARBOHYDRATE DEACETYLASE"/>
    <property type="match status" value="1"/>
</dbReference>
<gene>
    <name evidence="6" type="ORF">H7C19_00780</name>
</gene>
<accession>A0A7X0RKP9</accession>
<keyword evidence="2" id="KW-0479">Metal-binding</keyword>
<evidence type="ECO:0000256" key="2">
    <source>
        <dbReference type="ARBA" id="ARBA00022723"/>
    </source>
</evidence>
<proteinExistence type="predicted"/>
<dbReference type="CDD" id="cd10802">
    <property type="entry name" value="YdjC_TTHB029_like"/>
    <property type="match status" value="1"/>
</dbReference>
<keyword evidence="5" id="KW-0119">Carbohydrate metabolism</keyword>
<protein>
    <submittedName>
        <fullName evidence="6">Polysaccharide deacetylase family protein</fullName>
    </submittedName>
</protein>
<dbReference type="PANTHER" id="PTHR31609">
    <property type="entry name" value="YDJC DEACETYLASE FAMILY MEMBER"/>
    <property type="match status" value="1"/>
</dbReference>
<evidence type="ECO:0000256" key="1">
    <source>
        <dbReference type="ARBA" id="ARBA00001946"/>
    </source>
</evidence>
<dbReference type="InterPro" id="IPR011330">
    <property type="entry name" value="Glyco_hydro/deAcase_b/a-brl"/>
</dbReference>
<dbReference type="RefSeq" id="WP_185140651.1">
    <property type="nucleotide sequence ID" value="NZ_JACJVP010000001.1"/>
</dbReference>
<dbReference type="GO" id="GO:0046872">
    <property type="term" value="F:metal ion binding"/>
    <property type="evidence" value="ECO:0007669"/>
    <property type="project" value="UniProtKB-KW"/>
</dbReference>
<comment type="cofactor">
    <cofactor evidence="1">
        <name>Mg(2+)</name>
        <dbReference type="ChEBI" id="CHEBI:18420"/>
    </cofactor>
</comment>
<comment type="caution">
    <text evidence="6">The sequence shown here is derived from an EMBL/GenBank/DDBJ whole genome shotgun (WGS) entry which is preliminary data.</text>
</comment>
<evidence type="ECO:0000256" key="4">
    <source>
        <dbReference type="ARBA" id="ARBA00022842"/>
    </source>
</evidence>
<evidence type="ECO:0000313" key="6">
    <source>
        <dbReference type="EMBL" id="MBB6669215.1"/>
    </source>
</evidence>
<evidence type="ECO:0000256" key="3">
    <source>
        <dbReference type="ARBA" id="ARBA00022801"/>
    </source>
</evidence>
<reference evidence="6 7" key="1">
    <citation type="submission" date="2020-08" db="EMBL/GenBank/DDBJ databases">
        <title>Cohnella phylogeny.</title>
        <authorList>
            <person name="Dunlap C."/>
        </authorList>
    </citation>
    <scope>NUCLEOTIDE SEQUENCE [LARGE SCALE GENOMIC DNA]</scope>
    <source>
        <strain evidence="6 7">DSM 28246</strain>
    </source>
</reference>
<evidence type="ECO:0000256" key="5">
    <source>
        <dbReference type="ARBA" id="ARBA00023277"/>
    </source>
</evidence>
<dbReference type="InterPro" id="IPR006879">
    <property type="entry name" value="YdjC-like"/>
</dbReference>
<dbReference type="EMBL" id="JACJVP010000001">
    <property type="protein sequence ID" value="MBB6669215.1"/>
    <property type="molecule type" value="Genomic_DNA"/>
</dbReference>
<dbReference type="Proteomes" id="UP000547209">
    <property type="component" value="Unassembled WGS sequence"/>
</dbReference>
<name>A0A7X0RKP9_9BACL</name>
<dbReference type="GO" id="GO:0019213">
    <property type="term" value="F:deacetylase activity"/>
    <property type="evidence" value="ECO:0007669"/>
    <property type="project" value="TreeGrafter"/>
</dbReference>
<keyword evidence="7" id="KW-1185">Reference proteome</keyword>
<sequence>MNTSERLGFGKQDRLLIVNADDLGLCRAVNDAAAALLEEGAVDSATIMMPCPWSPDAVAAVREIADADIGVHWTLNSEWEPYRWGPVNRIGRSASLTDRNGWFCRTVRETERRADPEEVREELVAQTEAALRAGLRLTHADNHMGSLYGLASGKDLLEIAFDLCARYGLPFRLPRMLLPAGEGAITPEVEARARRRVRQAEERGIALPDYLVGLEYGLAFGETYQSVKAKGIAMIRALRPGVTEWITHPAHGTDELRAFNPTWEKRAMESAFWRDPDVRRALSAEGIVRIGWRELQRLMARQPS</sequence>
<dbReference type="SUPFAM" id="SSF88713">
    <property type="entry name" value="Glycoside hydrolase/deacetylase"/>
    <property type="match status" value="1"/>
</dbReference>